<dbReference type="InterPro" id="IPR058868">
    <property type="entry name" value="ARM_7"/>
</dbReference>
<dbReference type="Pfam" id="PF26524">
    <property type="entry name" value="ARM_7"/>
    <property type="match status" value="1"/>
</dbReference>
<reference evidence="2 3" key="1">
    <citation type="journal article" date="2021" name="Hortic Res">
        <title>The domestication of Cucurbita argyrosperma as revealed by the genome of its wild relative.</title>
        <authorList>
            <person name="Barrera-Redondo J."/>
            <person name="Sanchez-de la Vega G."/>
            <person name="Aguirre-Liguori J.A."/>
            <person name="Castellanos-Morales G."/>
            <person name="Gutierrez-Guerrero Y.T."/>
            <person name="Aguirre-Dugua X."/>
            <person name="Aguirre-Planter E."/>
            <person name="Tenaillon M.I."/>
            <person name="Lira-Saade R."/>
            <person name="Eguiarte L.E."/>
        </authorList>
    </citation>
    <scope>NUCLEOTIDE SEQUENCE [LARGE SCALE GENOMIC DNA]</scope>
    <source>
        <strain evidence="2">JBR-2021</strain>
    </source>
</reference>
<feature type="non-terminal residue" evidence="2">
    <location>
        <position position="1"/>
    </location>
</feature>
<evidence type="ECO:0000259" key="1">
    <source>
        <dbReference type="Pfam" id="PF26524"/>
    </source>
</evidence>
<name>A0AAV6MQ16_9ROSI</name>
<evidence type="ECO:0000313" key="2">
    <source>
        <dbReference type="EMBL" id="KAG6585694.1"/>
    </source>
</evidence>
<dbReference type="Proteomes" id="UP000685013">
    <property type="component" value="Chromosome 12"/>
</dbReference>
<feature type="domain" description="ARM repeat N-terminal plant" evidence="1">
    <location>
        <begin position="1"/>
        <end position="134"/>
    </location>
</feature>
<organism evidence="2 3">
    <name type="scientific">Cucurbita argyrosperma subsp. sororia</name>
    <dbReference type="NCBI Taxonomy" id="37648"/>
    <lineage>
        <taxon>Eukaryota</taxon>
        <taxon>Viridiplantae</taxon>
        <taxon>Streptophyta</taxon>
        <taxon>Embryophyta</taxon>
        <taxon>Tracheophyta</taxon>
        <taxon>Spermatophyta</taxon>
        <taxon>Magnoliopsida</taxon>
        <taxon>eudicotyledons</taxon>
        <taxon>Gunneridae</taxon>
        <taxon>Pentapetalae</taxon>
        <taxon>rosids</taxon>
        <taxon>fabids</taxon>
        <taxon>Cucurbitales</taxon>
        <taxon>Cucurbitaceae</taxon>
        <taxon>Cucurbiteae</taxon>
        <taxon>Cucurbita</taxon>
    </lineage>
</organism>
<keyword evidence="3" id="KW-1185">Reference proteome</keyword>
<proteinExistence type="predicted"/>
<sequence>MKESHLPTRRAGIKKCFTELPDSDEHDDHVIVLSTLWHVAMAQPTDKEYPSLGVHECMGSLIQRGLKDKNWLLRVQNIYVPIGSYTMHKAEFEEKAVESGVIPPLMELLRGKMSWVVTVHTLGHLTRYNSTFPAL</sequence>
<evidence type="ECO:0000313" key="3">
    <source>
        <dbReference type="Proteomes" id="UP000685013"/>
    </source>
</evidence>
<dbReference type="PANTHER" id="PTHR46578">
    <property type="entry name" value="ARM-REPEAT/TETRATRICOPEPTIDE REPEAT (TPR)-LIKE PROTEIN"/>
    <property type="match status" value="1"/>
</dbReference>
<comment type="caution">
    <text evidence="2">The sequence shown here is derived from an EMBL/GenBank/DDBJ whole genome shotgun (WGS) entry which is preliminary data.</text>
</comment>
<dbReference type="EMBL" id="JAGKQH010000012">
    <property type="protein sequence ID" value="KAG6585694.1"/>
    <property type="molecule type" value="Genomic_DNA"/>
</dbReference>
<gene>
    <name evidence="2" type="ORF">SDJN03_18427</name>
</gene>
<dbReference type="PANTHER" id="PTHR46578:SF1">
    <property type="entry name" value="ARM-REPEAT_TETRATRICOPEPTIDE REPEAT (TPR)-LIKE PROTEIN"/>
    <property type="match status" value="1"/>
</dbReference>
<dbReference type="AlphaFoldDB" id="A0AAV6MQ16"/>
<accession>A0AAV6MQ16</accession>
<protein>
    <recommendedName>
        <fullName evidence="1">ARM repeat N-terminal plant domain-containing protein</fullName>
    </recommendedName>
</protein>